<proteinExistence type="predicted"/>
<dbReference type="InterPro" id="IPR007160">
    <property type="entry name" value="DUF362"/>
</dbReference>
<evidence type="ECO:0000313" key="3">
    <source>
        <dbReference type="Proteomes" id="UP000001304"/>
    </source>
</evidence>
<dbReference type="Pfam" id="PF04015">
    <property type="entry name" value="DUF362"/>
    <property type="match status" value="1"/>
</dbReference>
<dbReference type="EMBL" id="CP002098">
    <property type="protein sequence ID" value="ADM28505.1"/>
    <property type="molecule type" value="Genomic_DNA"/>
</dbReference>
<evidence type="ECO:0000313" key="2">
    <source>
        <dbReference type="EMBL" id="ADM28505.1"/>
    </source>
</evidence>
<dbReference type="STRING" id="583356.Igag_1708"/>
<dbReference type="HOGENOM" id="CLU_905309_0_0_2"/>
<keyword evidence="3" id="KW-1185">Reference proteome</keyword>
<dbReference type="Proteomes" id="UP000001304">
    <property type="component" value="Chromosome"/>
</dbReference>
<gene>
    <name evidence="2" type="ordered locus">Igag_1708</name>
</gene>
<evidence type="ECO:0000259" key="1">
    <source>
        <dbReference type="Pfam" id="PF04015"/>
    </source>
</evidence>
<dbReference type="KEGG" id="iag:Igag_1708"/>
<reference evidence="2 3" key="1">
    <citation type="journal article" date="2010" name="Stand. Genomic Sci.">
        <title>Complete genome sequence of Ignisphaera aggregans type strain (AQ1.S1).</title>
        <authorList>
            <person name="Goker M."/>
            <person name="Held B."/>
            <person name="Lapidus A."/>
            <person name="Nolan M."/>
            <person name="Spring S."/>
            <person name="Yasawong M."/>
            <person name="Lucas S."/>
            <person name="Glavina Del Rio T."/>
            <person name="Tice H."/>
            <person name="Cheng J.F."/>
            <person name="Goodwin L."/>
            <person name="Tapia R."/>
            <person name="Pitluck S."/>
            <person name="Liolios K."/>
            <person name="Ivanova N."/>
            <person name="Mavromatis K."/>
            <person name="Mikhailova N."/>
            <person name="Pati A."/>
            <person name="Chen A."/>
            <person name="Palaniappan K."/>
            <person name="Brambilla E."/>
            <person name="Land M."/>
            <person name="Hauser L."/>
            <person name="Chang Y.J."/>
            <person name="Jeffries C.D."/>
            <person name="Brettin T."/>
            <person name="Detter J.C."/>
            <person name="Han C."/>
            <person name="Rohde M."/>
            <person name="Sikorski J."/>
            <person name="Woyke T."/>
            <person name="Bristow J."/>
            <person name="Eisen J.A."/>
            <person name="Markowitz V."/>
            <person name="Hugenholtz P."/>
            <person name="Kyrpides N.C."/>
            <person name="Klenk H.P."/>
        </authorList>
    </citation>
    <scope>NUCLEOTIDE SEQUENCE [LARGE SCALE GENOMIC DNA]</scope>
    <source>
        <strain evidence="3">DSM 17230 / JCM 13409 / AQ1.S1</strain>
    </source>
</reference>
<name>E0SS48_IGNAA</name>
<dbReference type="BioCyc" id="IAGG583356:GHAH-1695-MONOMER"/>
<protein>
    <recommendedName>
        <fullName evidence="1">DUF362 domain-containing protein</fullName>
    </recommendedName>
</protein>
<organism evidence="2 3">
    <name type="scientific">Ignisphaera aggregans (strain DSM 17230 / JCM 13409 / AQ1.S1)</name>
    <dbReference type="NCBI Taxonomy" id="583356"/>
    <lineage>
        <taxon>Archaea</taxon>
        <taxon>Thermoproteota</taxon>
        <taxon>Thermoprotei</taxon>
        <taxon>Desulfurococcales</taxon>
        <taxon>Desulfurococcaceae</taxon>
        <taxon>Ignisphaera</taxon>
    </lineage>
</organism>
<accession>E0SS48</accession>
<sequence length="298" mass="34016">MSIAIVRAEDSYNGTKRVLELIKNEIYEKVGGRERFLIKPNFVSTYTYLSATPRETVEALLEFIHSTFNVSEIIIAESPAMGSAWEGFKNYGYYELKKRFGDIEFADLDDYDYKEIELVDEYGKTFRVPISSIILDNRYVRISPCRAKTHDTVIVTLSIKNIVVGSIRRGYKSRIHRGYYTINYAIAKIATYIMPDLGIVDGVEAMEGNGPVAGDPKRWGVVFASINPVNLDIAVSYGMGFDPHDIGYLYLLANWGYGELDLSKMRIVGESLESIRTKFKPHSTYRDQLSWKRFLAMR</sequence>
<feature type="domain" description="DUF362" evidence="1">
    <location>
        <begin position="37"/>
        <end position="235"/>
    </location>
</feature>
<dbReference type="AlphaFoldDB" id="E0SS48"/>